<evidence type="ECO:0000256" key="1">
    <source>
        <dbReference type="ARBA" id="ARBA00004141"/>
    </source>
</evidence>
<dbReference type="InterPro" id="IPR005828">
    <property type="entry name" value="MFS_sugar_transport-like"/>
</dbReference>
<protein>
    <recommendedName>
        <fullName evidence="6">Major facilitator superfamily (MFS) profile domain-containing protein</fullName>
    </recommendedName>
</protein>
<feature type="transmembrane region" description="Helical" evidence="5">
    <location>
        <begin position="409"/>
        <end position="428"/>
    </location>
</feature>
<keyword evidence="2 5" id="KW-0812">Transmembrane</keyword>
<organism evidence="7 8">
    <name type="scientific">Iphiclides podalirius</name>
    <name type="common">scarce swallowtail</name>
    <dbReference type="NCBI Taxonomy" id="110791"/>
    <lineage>
        <taxon>Eukaryota</taxon>
        <taxon>Metazoa</taxon>
        <taxon>Ecdysozoa</taxon>
        <taxon>Arthropoda</taxon>
        <taxon>Hexapoda</taxon>
        <taxon>Insecta</taxon>
        <taxon>Pterygota</taxon>
        <taxon>Neoptera</taxon>
        <taxon>Endopterygota</taxon>
        <taxon>Lepidoptera</taxon>
        <taxon>Glossata</taxon>
        <taxon>Ditrysia</taxon>
        <taxon>Papilionoidea</taxon>
        <taxon>Papilionidae</taxon>
        <taxon>Papilioninae</taxon>
        <taxon>Iphiclides</taxon>
    </lineage>
</organism>
<feature type="transmembrane region" description="Helical" evidence="5">
    <location>
        <begin position="440"/>
        <end position="459"/>
    </location>
</feature>
<name>A0ABN8HNT2_9NEOP</name>
<evidence type="ECO:0000313" key="7">
    <source>
        <dbReference type="EMBL" id="CAH2038027.1"/>
    </source>
</evidence>
<feature type="non-terminal residue" evidence="7">
    <location>
        <position position="1"/>
    </location>
</feature>
<sequence length="494" mass="56278">MCKYDEASKDRPDERVGKVRKIYFMRQLLVCSIIWVHYFVCGLCFGAPTVLIPQIRREANSTLAVDEEMGSWLCSVFGFAAIPWTFIIPLTIRRFGRKIPYLIVCVNILGVFIALYHSVTPLQILLSEIMQGLNHAANVTVSIIIITEYTSARYRGVFLTIKSATFFWGVWMSNSIGTFFHWKYIPVCGIVCSVYCLLSLFWPESPYWLATRGRFDECRRSHRWLHGDDEQSSLEVENLIASQVEYDKSRDSRRQWTFYKVLQITKCGEFYKPVLLSVLMVTQYHLSGKYVCSMYAIDIIKKITKNEGTAYTGMLILDGVTVLGMYVGCSLSKVLRRRTLYIGSSCIGITSLFIIALYLYLIKLSVIEERKIVSIALLIAFSVPISCGPMIMTTSIYGEIIPLRFKTASFLITAFVSEIFSTSFLKIAPLIFRTLGIHGAFLFYGLSSGICTVLLYVFLPETKDKTLQEIEGYFKSKEMEAKGIEYLTPLQKTS</sequence>
<gene>
    <name evidence="7" type="ORF">IPOD504_LOCUS1422</name>
</gene>
<evidence type="ECO:0000259" key="6">
    <source>
        <dbReference type="PROSITE" id="PS50850"/>
    </source>
</evidence>
<feature type="transmembrane region" description="Helical" evidence="5">
    <location>
        <begin position="340"/>
        <end position="361"/>
    </location>
</feature>
<dbReference type="EMBL" id="OW152822">
    <property type="protein sequence ID" value="CAH2038027.1"/>
    <property type="molecule type" value="Genomic_DNA"/>
</dbReference>
<dbReference type="PANTHER" id="PTHR48021">
    <property type="match status" value="1"/>
</dbReference>
<feature type="transmembrane region" description="Helical" evidence="5">
    <location>
        <begin position="28"/>
        <end position="50"/>
    </location>
</feature>
<keyword evidence="4 5" id="KW-0472">Membrane</keyword>
<feature type="transmembrane region" description="Helical" evidence="5">
    <location>
        <begin position="373"/>
        <end position="397"/>
    </location>
</feature>
<feature type="transmembrane region" description="Helical" evidence="5">
    <location>
        <begin position="70"/>
        <end position="92"/>
    </location>
</feature>
<dbReference type="SUPFAM" id="SSF103473">
    <property type="entry name" value="MFS general substrate transporter"/>
    <property type="match status" value="1"/>
</dbReference>
<evidence type="ECO:0000256" key="4">
    <source>
        <dbReference type="ARBA" id="ARBA00023136"/>
    </source>
</evidence>
<dbReference type="Pfam" id="PF00083">
    <property type="entry name" value="Sugar_tr"/>
    <property type="match status" value="1"/>
</dbReference>
<feature type="transmembrane region" description="Helical" evidence="5">
    <location>
        <begin position="129"/>
        <end position="147"/>
    </location>
</feature>
<dbReference type="PROSITE" id="PS50850">
    <property type="entry name" value="MFS"/>
    <property type="match status" value="1"/>
</dbReference>
<dbReference type="InterPro" id="IPR020846">
    <property type="entry name" value="MFS_dom"/>
</dbReference>
<evidence type="ECO:0000313" key="8">
    <source>
        <dbReference type="Proteomes" id="UP000837857"/>
    </source>
</evidence>
<evidence type="ECO:0000256" key="3">
    <source>
        <dbReference type="ARBA" id="ARBA00022989"/>
    </source>
</evidence>
<comment type="subcellular location">
    <subcellularLocation>
        <location evidence="1">Membrane</location>
        <topology evidence="1">Multi-pass membrane protein</topology>
    </subcellularLocation>
</comment>
<accession>A0ABN8HNT2</accession>
<feature type="transmembrane region" description="Helical" evidence="5">
    <location>
        <begin position="184"/>
        <end position="202"/>
    </location>
</feature>
<feature type="transmembrane region" description="Helical" evidence="5">
    <location>
        <begin position="310"/>
        <end position="328"/>
    </location>
</feature>
<feature type="domain" description="Major facilitator superfamily (MFS) profile" evidence="6">
    <location>
        <begin position="30"/>
        <end position="463"/>
    </location>
</feature>
<keyword evidence="3 5" id="KW-1133">Transmembrane helix</keyword>
<evidence type="ECO:0000256" key="2">
    <source>
        <dbReference type="ARBA" id="ARBA00022692"/>
    </source>
</evidence>
<proteinExistence type="predicted"/>
<feature type="transmembrane region" description="Helical" evidence="5">
    <location>
        <begin position="99"/>
        <end position="117"/>
    </location>
</feature>
<keyword evidence="8" id="KW-1185">Reference proteome</keyword>
<evidence type="ECO:0000256" key="5">
    <source>
        <dbReference type="SAM" id="Phobius"/>
    </source>
</evidence>
<dbReference type="PANTHER" id="PTHR48021:SF68">
    <property type="entry name" value="MAJOR FACILITATOR SUPERFAMILY (MFS) PROFILE DOMAIN-CONTAINING PROTEIN"/>
    <property type="match status" value="1"/>
</dbReference>
<dbReference type="InterPro" id="IPR036259">
    <property type="entry name" value="MFS_trans_sf"/>
</dbReference>
<reference evidence="7" key="1">
    <citation type="submission" date="2022-03" db="EMBL/GenBank/DDBJ databases">
        <authorList>
            <person name="Martin H S."/>
        </authorList>
    </citation>
    <scope>NUCLEOTIDE SEQUENCE</scope>
</reference>
<dbReference type="Gene3D" id="1.20.1250.20">
    <property type="entry name" value="MFS general substrate transporter like domains"/>
    <property type="match status" value="1"/>
</dbReference>
<dbReference type="InterPro" id="IPR050549">
    <property type="entry name" value="MFS_Trehalose_Transporter"/>
</dbReference>
<dbReference type="Proteomes" id="UP000837857">
    <property type="component" value="Chromosome 10"/>
</dbReference>